<dbReference type="SMART" id="SM00822">
    <property type="entry name" value="PKS_KR"/>
    <property type="match status" value="1"/>
</dbReference>
<dbReference type="PANTHER" id="PTHR42901">
    <property type="entry name" value="ALCOHOL DEHYDROGENASE"/>
    <property type="match status" value="1"/>
</dbReference>
<evidence type="ECO:0000256" key="3">
    <source>
        <dbReference type="RuleBase" id="RU000363"/>
    </source>
</evidence>
<proteinExistence type="inferred from homology"/>
<dbReference type="Gene3D" id="3.40.50.720">
    <property type="entry name" value="NAD(P)-binding Rossmann-like Domain"/>
    <property type="match status" value="1"/>
</dbReference>
<dbReference type="EMBL" id="AAOF01000020">
    <property type="protein sequence ID" value="EAR20548.1"/>
    <property type="molecule type" value="Genomic_DNA"/>
</dbReference>
<dbReference type="PROSITE" id="PS00061">
    <property type="entry name" value="ADH_SHORT"/>
    <property type="match status" value="1"/>
</dbReference>
<dbReference type="PRINTS" id="PR00081">
    <property type="entry name" value="GDHRDH"/>
</dbReference>
<evidence type="ECO:0000259" key="4">
    <source>
        <dbReference type="SMART" id="SM00822"/>
    </source>
</evidence>
<keyword evidence="2" id="KW-0560">Oxidoreductase</keyword>
<dbReference type="InterPro" id="IPR002347">
    <property type="entry name" value="SDR_fam"/>
</dbReference>
<accession>A4BUU4</accession>
<evidence type="ECO:0000256" key="2">
    <source>
        <dbReference type="ARBA" id="ARBA00023002"/>
    </source>
</evidence>
<dbReference type="Proteomes" id="UP000003374">
    <property type="component" value="Unassembled WGS sequence"/>
</dbReference>
<dbReference type="InterPro" id="IPR020904">
    <property type="entry name" value="Sc_DH/Rdtase_CS"/>
</dbReference>
<dbReference type="GO" id="GO:0016616">
    <property type="term" value="F:oxidoreductase activity, acting on the CH-OH group of donors, NAD or NADP as acceptor"/>
    <property type="evidence" value="ECO:0007669"/>
    <property type="project" value="UniProtKB-ARBA"/>
</dbReference>
<dbReference type="PRINTS" id="PR00080">
    <property type="entry name" value="SDRFAMILY"/>
</dbReference>
<evidence type="ECO:0000313" key="6">
    <source>
        <dbReference type="Proteomes" id="UP000003374"/>
    </source>
</evidence>
<evidence type="ECO:0000313" key="5">
    <source>
        <dbReference type="EMBL" id="EAR20548.1"/>
    </source>
</evidence>
<comment type="similarity">
    <text evidence="1 3">Belongs to the short-chain dehydrogenases/reductases (SDR) family.</text>
</comment>
<organism evidence="5 6">
    <name type="scientific">Nitrococcus mobilis Nb-231</name>
    <dbReference type="NCBI Taxonomy" id="314278"/>
    <lineage>
        <taxon>Bacteria</taxon>
        <taxon>Pseudomonadati</taxon>
        <taxon>Pseudomonadota</taxon>
        <taxon>Gammaproteobacteria</taxon>
        <taxon>Chromatiales</taxon>
        <taxon>Ectothiorhodospiraceae</taxon>
        <taxon>Nitrococcus</taxon>
    </lineage>
</organism>
<feature type="domain" description="Ketoreductase" evidence="4">
    <location>
        <begin position="4"/>
        <end position="183"/>
    </location>
</feature>
<protein>
    <submittedName>
        <fullName evidence="5">Oxidoreductase, short-chain dehydrogenase/reductase family protein</fullName>
    </submittedName>
</protein>
<gene>
    <name evidence="5" type="ORF">NB231_01818</name>
</gene>
<dbReference type="AlphaFoldDB" id="A4BUU4"/>
<reference evidence="5 6" key="1">
    <citation type="submission" date="2006-02" db="EMBL/GenBank/DDBJ databases">
        <authorList>
            <person name="Waterbury J."/>
            <person name="Ferriera S."/>
            <person name="Johnson J."/>
            <person name="Kravitz S."/>
            <person name="Halpern A."/>
            <person name="Remington K."/>
            <person name="Beeson K."/>
            <person name="Tran B."/>
            <person name="Rogers Y.-H."/>
            <person name="Friedman R."/>
            <person name="Venter J.C."/>
        </authorList>
    </citation>
    <scope>NUCLEOTIDE SEQUENCE [LARGE SCALE GENOMIC DNA]</scope>
    <source>
        <strain evidence="5 6">Nb-231</strain>
    </source>
</reference>
<dbReference type="STRING" id="314278.NB231_01818"/>
<sequence>MVNATALITGASSGFGEALARRFANEGWRLVLVARRFGRLQRLQEELGGPAKVHIIELDVRDRAAVVAKLGERPAPFLDVSLLVNNAGLALGLEPAWQADPDDWDTMVDTNIKGLLYVTRAILPGMVKRNRGHVVNLGSIAGSWPHPGAHVYGASKAFVQQFSRNLRADLIGTRIRVTNIEPGLCETEFSFVHFKGDRAKAEELYRGNDPLVPEDIAEIINWVVKMPSQVNINSIEVMPITQTWGALPVKPVRAPSGGKP</sequence>
<comment type="caution">
    <text evidence="5">The sequence shown here is derived from an EMBL/GenBank/DDBJ whole genome shotgun (WGS) entry which is preliminary data.</text>
</comment>
<dbReference type="HOGENOM" id="CLU_010194_2_10_6"/>
<dbReference type="eggNOG" id="COG4221">
    <property type="taxonomic scope" value="Bacteria"/>
</dbReference>
<dbReference type="SUPFAM" id="SSF51735">
    <property type="entry name" value="NAD(P)-binding Rossmann-fold domains"/>
    <property type="match status" value="1"/>
</dbReference>
<keyword evidence="6" id="KW-1185">Reference proteome</keyword>
<dbReference type="FunFam" id="3.40.50.720:FF:000047">
    <property type="entry name" value="NADP-dependent L-serine/L-allo-threonine dehydrogenase"/>
    <property type="match status" value="1"/>
</dbReference>
<dbReference type="PANTHER" id="PTHR42901:SF1">
    <property type="entry name" value="ALCOHOL DEHYDROGENASE"/>
    <property type="match status" value="1"/>
</dbReference>
<evidence type="ECO:0000256" key="1">
    <source>
        <dbReference type="ARBA" id="ARBA00006484"/>
    </source>
</evidence>
<dbReference type="CDD" id="cd05346">
    <property type="entry name" value="SDR_c5"/>
    <property type="match status" value="1"/>
</dbReference>
<dbReference type="InterPro" id="IPR057326">
    <property type="entry name" value="KR_dom"/>
</dbReference>
<name>A4BUU4_9GAMM</name>
<dbReference type="InterPro" id="IPR036291">
    <property type="entry name" value="NAD(P)-bd_dom_sf"/>
</dbReference>
<dbReference type="Pfam" id="PF00106">
    <property type="entry name" value="adh_short"/>
    <property type="match status" value="1"/>
</dbReference>